<sequence>MEIMGKKEKMLRAGKLVFSGEIVVVEVCIPVEELNWNKPQKSRRPRRSEVQILVEEFLYDLQTHSPSGVTRGGTEFHMYR</sequence>
<protein>
    <submittedName>
        <fullName evidence="1">Uncharacterized protein</fullName>
    </submittedName>
</protein>
<organism evidence="1 2">
    <name type="scientific">Amborella trichopoda</name>
    <dbReference type="NCBI Taxonomy" id="13333"/>
    <lineage>
        <taxon>Eukaryota</taxon>
        <taxon>Viridiplantae</taxon>
        <taxon>Streptophyta</taxon>
        <taxon>Embryophyta</taxon>
        <taxon>Tracheophyta</taxon>
        <taxon>Spermatophyta</taxon>
        <taxon>Magnoliopsida</taxon>
        <taxon>Amborellales</taxon>
        <taxon>Amborellaceae</taxon>
        <taxon>Amborella</taxon>
    </lineage>
</organism>
<dbReference type="AlphaFoldDB" id="U5DEY4"/>
<reference evidence="2" key="1">
    <citation type="journal article" date="2013" name="Science">
        <title>The Amborella genome and the evolution of flowering plants.</title>
        <authorList>
            <consortium name="Amborella Genome Project"/>
        </authorList>
    </citation>
    <scope>NUCLEOTIDE SEQUENCE [LARGE SCALE GENOMIC DNA]</scope>
</reference>
<name>U5DEY4_AMBTC</name>
<dbReference type="EMBL" id="KI392076">
    <property type="protein sequence ID" value="ERN18978.1"/>
    <property type="molecule type" value="Genomic_DNA"/>
</dbReference>
<dbReference type="Gramene" id="ERN18978">
    <property type="protein sequence ID" value="ERN18978"/>
    <property type="gene ID" value="AMTR_s00194p00025320"/>
</dbReference>
<dbReference type="HOGENOM" id="CLU_2609242_0_0_1"/>
<evidence type="ECO:0000313" key="2">
    <source>
        <dbReference type="Proteomes" id="UP000017836"/>
    </source>
</evidence>
<accession>U5DEY4</accession>
<gene>
    <name evidence="1" type="ORF">AMTR_s00194p00025320</name>
</gene>
<keyword evidence="2" id="KW-1185">Reference proteome</keyword>
<dbReference type="Proteomes" id="UP000017836">
    <property type="component" value="Unassembled WGS sequence"/>
</dbReference>
<proteinExistence type="predicted"/>
<evidence type="ECO:0000313" key="1">
    <source>
        <dbReference type="EMBL" id="ERN18978.1"/>
    </source>
</evidence>